<keyword evidence="5" id="KW-1185">Reference proteome</keyword>
<sequence>MKRFWKAAGVVEAEGAGFGVALDGRPLNTPARAPVAVPSRAVAAAMAAEWEAVGETVDPRAMPVTRAVNVAIDRVVPERAAIAARVAGFGESDLLCYRAPHPPELAERQAAVWDPLLAWAAEAHGARLVQTVGIVHVAQPPEALARLAAAVEARDPWELTALHELVTLSGSLVIGLAVLSGDLAAQDAWHASRVDEDWNIEQWGEDAEAAAHAARREADFHAAVRLLHLLAEG</sequence>
<keyword evidence="3" id="KW-0143">Chaperone</keyword>
<accession>A0ABQ6LJ75</accession>
<dbReference type="InterPro" id="IPR023335">
    <property type="entry name" value="ATP12_ortho_dom_sf"/>
</dbReference>
<evidence type="ECO:0000313" key="5">
    <source>
        <dbReference type="Proteomes" id="UP001239909"/>
    </source>
</evidence>
<dbReference type="EMBL" id="BSYI01000018">
    <property type="protein sequence ID" value="GMG83326.1"/>
    <property type="molecule type" value="Genomic_DNA"/>
</dbReference>
<dbReference type="PANTHER" id="PTHR21013:SF10">
    <property type="entry name" value="ATP SYNTHASE MITOCHONDRIAL F1 COMPLEX ASSEMBLY FACTOR 2"/>
    <property type="match status" value="1"/>
</dbReference>
<keyword evidence="2" id="KW-0809">Transit peptide</keyword>
<dbReference type="RefSeq" id="WP_285672123.1">
    <property type="nucleotide sequence ID" value="NZ_BSYI01000018.1"/>
</dbReference>
<organism evidence="4 5">
    <name type="scientific">Paralimibaculum aggregatum</name>
    <dbReference type="NCBI Taxonomy" id="3036245"/>
    <lineage>
        <taxon>Bacteria</taxon>
        <taxon>Pseudomonadati</taxon>
        <taxon>Pseudomonadota</taxon>
        <taxon>Alphaproteobacteria</taxon>
        <taxon>Rhodobacterales</taxon>
        <taxon>Paracoccaceae</taxon>
        <taxon>Paralimibaculum</taxon>
    </lineage>
</organism>
<evidence type="ECO:0000256" key="2">
    <source>
        <dbReference type="ARBA" id="ARBA00022946"/>
    </source>
</evidence>
<protein>
    <submittedName>
        <fullName evidence="4">ATPase</fullName>
    </submittedName>
</protein>
<gene>
    <name evidence="4" type="ORF">LNKW23_25390</name>
</gene>
<dbReference type="InterPro" id="IPR042272">
    <property type="entry name" value="ATP12_ATP_synth-F1-assembly_N"/>
</dbReference>
<name>A0ABQ6LJ75_9RHOB</name>
<dbReference type="Proteomes" id="UP001239909">
    <property type="component" value="Unassembled WGS sequence"/>
</dbReference>
<dbReference type="Gene3D" id="3.30.2180.10">
    <property type="entry name" value="ATP12-like"/>
    <property type="match status" value="1"/>
</dbReference>
<evidence type="ECO:0000256" key="3">
    <source>
        <dbReference type="ARBA" id="ARBA00023186"/>
    </source>
</evidence>
<evidence type="ECO:0000256" key="1">
    <source>
        <dbReference type="ARBA" id="ARBA00008231"/>
    </source>
</evidence>
<evidence type="ECO:0000313" key="4">
    <source>
        <dbReference type="EMBL" id="GMG83326.1"/>
    </source>
</evidence>
<comment type="caution">
    <text evidence="4">The sequence shown here is derived from an EMBL/GenBank/DDBJ whole genome shotgun (WGS) entry which is preliminary data.</text>
</comment>
<dbReference type="Pfam" id="PF07542">
    <property type="entry name" value="ATP12"/>
    <property type="match status" value="1"/>
</dbReference>
<dbReference type="InterPro" id="IPR011419">
    <property type="entry name" value="ATP12_ATP_synth-F1-assembly"/>
</dbReference>
<proteinExistence type="inferred from homology"/>
<dbReference type="SUPFAM" id="SSF160909">
    <property type="entry name" value="ATP12-like"/>
    <property type="match status" value="1"/>
</dbReference>
<dbReference type="PANTHER" id="PTHR21013">
    <property type="entry name" value="ATP SYNTHASE MITOCHONDRIAL F1 COMPLEX ASSEMBLY FACTOR 2/ATP12 PROTEIN, MITOCHONDRIAL PRECURSOR"/>
    <property type="match status" value="1"/>
</dbReference>
<reference evidence="4 5" key="1">
    <citation type="submission" date="2023-04" db="EMBL/GenBank/DDBJ databases">
        <title>Marinoamorphus aggregata gen. nov., sp. Nov., isolate from tissue of brittle star Ophioplocus japonicus.</title>
        <authorList>
            <person name="Kawano K."/>
            <person name="Sawayama S."/>
            <person name="Nakagawa S."/>
        </authorList>
    </citation>
    <scope>NUCLEOTIDE SEQUENCE [LARGE SCALE GENOMIC DNA]</scope>
    <source>
        <strain evidence="4 5">NKW23</strain>
    </source>
</reference>
<comment type="similarity">
    <text evidence="1">Belongs to the ATP12 family.</text>
</comment>
<dbReference type="Gene3D" id="1.10.3580.10">
    <property type="entry name" value="ATP12 ATPase"/>
    <property type="match status" value="1"/>
</dbReference>